<dbReference type="PANTHER" id="PTHR12452:SF0">
    <property type="entry name" value="THIOREDOXIN DOMAIN-CONTAINING PROTEIN 17"/>
    <property type="match status" value="1"/>
</dbReference>
<reference evidence="4" key="1">
    <citation type="submission" date="2022-02" db="EMBL/GenBank/DDBJ databases">
        <authorList>
            <person name="King R."/>
        </authorList>
    </citation>
    <scope>NUCLEOTIDE SEQUENCE</scope>
</reference>
<reference evidence="4" key="2">
    <citation type="submission" date="2022-10" db="EMBL/GenBank/DDBJ databases">
        <authorList>
            <consortium name="ENA_rothamsted_submissions"/>
            <consortium name="culmorum"/>
            <person name="King R."/>
        </authorList>
    </citation>
    <scope>NUCLEOTIDE SEQUENCE</scope>
</reference>
<evidence type="ECO:0000313" key="5">
    <source>
        <dbReference type="Proteomes" id="UP001154329"/>
    </source>
</evidence>
<accession>A0A9P0NF50</accession>
<sequence>MVLLHHTKNYEEFVELVKTLEKSKQQIFVIFTGTPNASGESWCSDCVEADPVIKKQIEHNEEFLKNTHIVYAQVGKREEWKNNNDNPFKLDKKIKLQFLPTILKWGTLHKLQVEECSKPDLLNMIFEDTEDDS</sequence>
<dbReference type="GO" id="GO:0005829">
    <property type="term" value="C:cytosol"/>
    <property type="evidence" value="ECO:0007669"/>
    <property type="project" value="TreeGrafter"/>
</dbReference>
<evidence type="ECO:0000259" key="3">
    <source>
        <dbReference type="Pfam" id="PF06110"/>
    </source>
</evidence>
<name>A0A9P0NF50_APHGO</name>
<comment type="similarity">
    <text evidence="1">Belongs to the thioredoxin family.</text>
</comment>
<dbReference type="InterPro" id="IPR010357">
    <property type="entry name" value="TXNDC17_dom"/>
</dbReference>
<dbReference type="PANTHER" id="PTHR12452">
    <property type="entry name" value="42-9-9 PROTEIN-RELATED"/>
    <property type="match status" value="1"/>
</dbReference>
<evidence type="ECO:0000256" key="2">
    <source>
        <dbReference type="ARBA" id="ARBA00016949"/>
    </source>
</evidence>
<dbReference type="Pfam" id="PF06110">
    <property type="entry name" value="TXD17-like_Trx"/>
    <property type="match status" value="1"/>
</dbReference>
<proteinExistence type="inferred from homology"/>
<dbReference type="OrthoDB" id="78947at2759"/>
<gene>
    <name evidence="4" type="ORF">APHIGO_LOCUS2906</name>
</gene>
<organism evidence="4 5">
    <name type="scientific">Aphis gossypii</name>
    <name type="common">Cotton aphid</name>
    <dbReference type="NCBI Taxonomy" id="80765"/>
    <lineage>
        <taxon>Eukaryota</taxon>
        <taxon>Metazoa</taxon>
        <taxon>Ecdysozoa</taxon>
        <taxon>Arthropoda</taxon>
        <taxon>Hexapoda</taxon>
        <taxon>Insecta</taxon>
        <taxon>Pterygota</taxon>
        <taxon>Neoptera</taxon>
        <taxon>Paraneoptera</taxon>
        <taxon>Hemiptera</taxon>
        <taxon>Sternorrhyncha</taxon>
        <taxon>Aphidomorpha</taxon>
        <taxon>Aphidoidea</taxon>
        <taxon>Aphididae</taxon>
        <taxon>Aphidini</taxon>
        <taxon>Aphis</taxon>
        <taxon>Aphis</taxon>
    </lineage>
</organism>
<dbReference type="AlphaFoldDB" id="A0A9P0NF50"/>
<dbReference type="Gene3D" id="3.40.30.10">
    <property type="entry name" value="Glutaredoxin"/>
    <property type="match status" value="1"/>
</dbReference>
<feature type="domain" description="Thioredoxin" evidence="3">
    <location>
        <begin position="7"/>
        <end position="128"/>
    </location>
</feature>
<dbReference type="Proteomes" id="UP001154329">
    <property type="component" value="Chromosome 1"/>
</dbReference>
<dbReference type="InterPro" id="IPR036249">
    <property type="entry name" value="Thioredoxin-like_sf"/>
</dbReference>
<dbReference type="InterPro" id="IPR045108">
    <property type="entry name" value="TXNDC17-like"/>
</dbReference>
<evidence type="ECO:0000313" key="4">
    <source>
        <dbReference type="EMBL" id="CAH1714753.1"/>
    </source>
</evidence>
<dbReference type="EMBL" id="OU899034">
    <property type="protein sequence ID" value="CAH1714753.1"/>
    <property type="molecule type" value="Genomic_DNA"/>
</dbReference>
<evidence type="ECO:0000256" key="1">
    <source>
        <dbReference type="ARBA" id="ARBA00008987"/>
    </source>
</evidence>
<protein>
    <recommendedName>
        <fullName evidence="2">Thioredoxin domain-containing protein 17</fullName>
    </recommendedName>
</protein>
<dbReference type="SUPFAM" id="SSF52833">
    <property type="entry name" value="Thioredoxin-like"/>
    <property type="match status" value="1"/>
</dbReference>
<keyword evidence="5" id="KW-1185">Reference proteome</keyword>
<dbReference type="GO" id="GO:0047134">
    <property type="term" value="F:protein-disulfide reductase [NAD(P)H] activity"/>
    <property type="evidence" value="ECO:0007669"/>
    <property type="project" value="InterPro"/>
</dbReference>